<organism evidence="10 11">
    <name type="scientific">Natronogracilivirga saccharolytica</name>
    <dbReference type="NCBI Taxonomy" id="2812953"/>
    <lineage>
        <taxon>Bacteria</taxon>
        <taxon>Pseudomonadati</taxon>
        <taxon>Balneolota</taxon>
        <taxon>Balneolia</taxon>
        <taxon>Balneolales</taxon>
        <taxon>Cyclonatronaceae</taxon>
        <taxon>Natronogracilivirga</taxon>
    </lineage>
</organism>
<protein>
    <recommendedName>
        <fullName evidence="8">Transport permease protein</fullName>
    </recommendedName>
</protein>
<gene>
    <name evidence="10" type="ORF">NATSA_11350</name>
</gene>
<feature type="transmembrane region" description="Helical" evidence="8">
    <location>
        <begin position="271"/>
        <end position="293"/>
    </location>
</feature>
<dbReference type="InterPro" id="IPR051449">
    <property type="entry name" value="ABC-2_transporter_component"/>
</dbReference>
<evidence type="ECO:0000256" key="4">
    <source>
        <dbReference type="ARBA" id="ARBA00022475"/>
    </source>
</evidence>
<keyword evidence="6 8" id="KW-1133">Transmembrane helix</keyword>
<feature type="transmembrane region" description="Helical" evidence="8">
    <location>
        <begin position="302"/>
        <end position="321"/>
    </location>
</feature>
<sequence>MSFFRIFFNIVIREFHKFSRNSVALAIFLGAPLLYGPLFGMLYKDAQLYDTPIAVVNEDGGILADRIIDALDDNENIRVSGVYGDESGLNDAFITGDVYAIVTIPRNFESDVQHSRGAEVHVNMNAMNMVVTNYTSRAIQQVLATMDAGVRIESLRKSGVPAQLAEKQHSAFSTTFSRYFNPSNNYLIFLLPGLLGMVLQQVFLLVLAIAFSQEFEENTFIELVGQTRSTFLILLAKSFPYWIMGMLMWLFSLHGIMQAFDIPIDGRLWGIYLFSFLFVMAMSSIGIMVSAAIPSQLKATEVLMVIAAPAFLVSGFTWPLYQMPGTVQAIAHLIPTTHFLEGFRKMILAGAQLEHLQNEVLWLVMLTLIPYFLTLLIIKRRVRITEEHYAAQLSIQGSES</sequence>
<dbReference type="Proteomes" id="UP000673975">
    <property type="component" value="Unassembled WGS sequence"/>
</dbReference>
<reference evidence="10" key="1">
    <citation type="submission" date="2021-02" db="EMBL/GenBank/DDBJ databases">
        <title>Natronogracilivirga saccharolytica gen. nov. sp. nov. a new anaerobic, haloalkiliphilic carbohydrate-fermenting bacterium from soda lake and proposing of Cyclonatronumiaceae fam. nov. in the phylum Balneolaeota.</title>
        <authorList>
            <person name="Zhilina T.N."/>
            <person name="Sorokin D.Y."/>
            <person name="Zavarzina D.G."/>
            <person name="Toshchakov S.V."/>
            <person name="Kublanov I.V."/>
        </authorList>
    </citation>
    <scope>NUCLEOTIDE SEQUENCE</scope>
    <source>
        <strain evidence="10">Z-1702</strain>
    </source>
</reference>
<dbReference type="EMBL" id="JAFIDN010000009">
    <property type="protein sequence ID" value="MBP3193263.1"/>
    <property type="molecule type" value="Genomic_DNA"/>
</dbReference>
<evidence type="ECO:0000256" key="1">
    <source>
        <dbReference type="ARBA" id="ARBA00004651"/>
    </source>
</evidence>
<dbReference type="PROSITE" id="PS51012">
    <property type="entry name" value="ABC_TM2"/>
    <property type="match status" value="1"/>
</dbReference>
<dbReference type="PANTHER" id="PTHR30294">
    <property type="entry name" value="MEMBRANE COMPONENT OF ABC TRANSPORTER YHHJ-RELATED"/>
    <property type="match status" value="1"/>
</dbReference>
<dbReference type="InterPro" id="IPR047817">
    <property type="entry name" value="ABC2_TM_bact-type"/>
</dbReference>
<comment type="subcellular location">
    <subcellularLocation>
        <location evidence="1 8">Cell membrane</location>
        <topology evidence="1 8">Multi-pass membrane protein</topology>
    </subcellularLocation>
</comment>
<evidence type="ECO:0000313" key="11">
    <source>
        <dbReference type="Proteomes" id="UP000673975"/>
    </source>
</evidence>
<evidence type="ECO:0000256" key="7">
    <source>
        <dbReference type="ARBA" id="ARBA00023136"/>
    </source>
</evidence>
<dbReference type="GO" id="GO:0043190">
    <property type="term" value="C:ATP-binding cassette (ABC) transporter complex"/>
    <property type="evidence" value="ECO:0007669"/>
    <property type="project" value="InterPro"/>
</dbReference>
<dbReference type="Pfam" id="PF12698">
    <property type="entry name" value="ABC2_membrane_3"/>
    <property type="match status" value="1"/>
</dbReference>
<evidence type="ECO:0000259" key="9">
    <source>
        <dbReference type="PROSITE" id="PS51012"/>
    </source>
</evidence>
<dbReference type="PRINTS" id="PR00164">
    <property type="entry name" value="ABC2TRNSPORT"/>
</dbReference>
<keyword evidence="4 8" id="KW-1003">Cell membrane</keyword>
<evidence type="ECO:0000256" key="6">
    <source>
        <dbReference type="ARBA" id="ARBA00022989"/>
    </source>
</evidence>
<keyword evidence="3 8" id="KW-0813">Transport</keyword>
<feature type="transmembrane region" description="Helical" evidence="8">
    <location>
        <begin position="186"/>
        <end position="211"/>
    </location>
</feature>
<evidence type="ECO:0000313" key="10">
    <source>
        <dbReference type="EMBL" id="MBP3193263.1"/>
    </source>
</evidence>
<dbReference type="RefSeq" id="WP_210512721.1">
    <property type="nucleotide sequence ID" value="NZ_JAFIDN010000009.1"/>
</dbReference>
<dbReference type="InterPro" id="IPR013525">
    <property type="entry name" value="ABC2_TM"/>
</dbReference>
<proteinExistence type="inferred from homology"/>
<evidence type="ECO:0000256" key="2">
    <source>
        <dbReference type="ARBA" id="ARBA00007783"/>
    </source>
</evidence>
<feature type="transmembrane region" description="Helical" evidence="8">
    <location>
        <begin position="360"/>
        <end position="378"/>
    </location>
</feature>
<evidence type="ECO:0000256" key="5">
    <source>
        <dbReference type="ARBA" id="ARBA00022692"/>
    </source>
</evidence>
<feature type="transmembrane region" description="Helical" evidence="8">
    <location>
        <begin position="231"/>
        <end position="251"/>
    </location>
</feature>
<evidence type="ECO:0000256" key="3">
    <source>
        <dbReference type="ARBA" id="ARBA00022448"/>
    </source>
</evidence>
<name>A0A8J7RNG7_9BACT</name>
<feature type="domain" description="ABC transmembrane type-2" evidence="9">
    <location>
        <begin position="152"/>
        <end position="381"/>
    </location>
</feature>
<dbReference type="PANTHER" id="PTHR30294:SF29">
    <property type="entry name" value="MULTIDRUG ABC TRANSPORTER PERMEASE YBHS-RELATED"/>
    <property type="match status" value="1"/>
</dbReference>
<keyword evidence="7 8" id="KW-0472">Membrane</keyword>
<dbReference type="Gene3D" id="3.40.1710.10">
    <property type="entry name" value="abc type-2 transporter like domain"/>
    <property type="match status" value="1"/>
</dbReference>
<keyword evidence="5 8" id="KW-0812">Transmembrane</keyword>
<keyword evidence="11" id="KW-1185">Reference proteome</keyword>
<comment type="caution">
    <text evidence="10">The sequence shown here is derived from an EMBL/GenBank/DDBJ whole genome shotgun (WGS) entry which is preliminary data.</text>
</comment>
<dbReference type="GO" id="GO:0140359">
    <property type="term" value="F:ABC-type transporter activity"/>
    <property type="evidence" value="ECO:0007669"/>
    <property type="project" value="InterPro"/>
</dbReference>
<comment type="similarity">
    <text evidence="2 8">Belongs to the ABC-2 integral membrane protein family.</text>
</comment>
<dbReference type="AlphaFoldDB" id="A0A8J7RNG7"/>
<feature type="transmembrane region" description="Helical" evidence="8">
    <location>
        <begin position="21"/>
        <end position="43"/>
    </location>
</feature>
<accession>A0A8J7RNG7</accession>
<dbReference type="InterPro" id="IPR000412">
    <property type="entry name" value="ABC_2_transport"/>
</dbReference>
<evidence type="ECO:0000256" key="8">
    <source>
        <dbReference type="RuleBase" id="RU361157"/>
    </source>
</evidence>